<evidence type="ECO:0000256" key="5">
    <source>
        <dbReference type="SAM" id="MobiDB-lite"/>
    </source>
</evidence>
<dbReference type="SUPFAM" id="SSF46689">
    <property type="entry name" value="Homeodomain-like"/>
    <property type="match status" value="1"/>
</dbReference>
<protein>
    <submittedName>
        <fullName evidence="7">HTH-type transcriptional regulator BetI</fullName>
    </submittedName>
</protein>
<feature type="DNA-binding region" description="H-T-H motif" evidence="4">
    <location>
        <begin position="38"/>
        <end position="57"/>
    </location>
</feature>
<proteinExistence type="predicted"/>
<keyword evidence="8" id="KW-1185">Reference proteome</keyword>
<keyword evidence="3" id="KW-0804">Transcription</keyword>
<organism evidence="7 8">
    <name type="scientific">Pseudonocardia autotrophica</name>
    <name type="common">Amycolata autotrophica</name>
    <name type="synonym">Nocardia autotrophica</name>
    <dbReference type="NCBI Taxonomy" id="2074"/>
    <lineage>
        <taxon>Bacteria</taxon>
        <taxon>Bacillati</taxon>
        <taxon>Actinomycetota</taxon>
        <taxon>Actinomycetes</taxon>
        <taxon>Pseudonocardiales</taxon>
        <taxon>Pseudonocardiaceae</taxon>
        <taxon>Pseudonocardia</taxon>
    </lineage>
</organism>
<dbReference type="STRING" id="2074.BG845_03823"/>
<dbReference type="InterPro" id="IPR041347">
    <property type="entry name" value="MftR_C"/>
</dbReference>
<dbReference type="InterPro" id="IPR009057">
    <property type="entry name" value="Homeodomain-like_sf"/>
</dbReference>
<accession>A0A1Y2MUX2</accession>
<dbReference type="Proteomes" id="UP000194360">
    <property type="component" value="Unassembled WGS sequence"/>
</dbReference>
<dbReference type="Gene3D" id="1.10.10.60">
    <property type="entry name" value="Homeodomain-like"/>
    <property type="match status" value="1"/>
</dbReference>
<evidence type="ECO:0000259" key="6">
    <source>
        <dbReference type="PROSITE" id="PS50977"/>
    </source>
</evidence>
<reference evidence="7 8" key="1">
    <citation type="submission" date="2016-09" db="EMBL/GenBank/DDBJ databases">
        <title>Pseudonocardia autotrophica DSM535, a candidate organism with high potential of specific P450 cytochromes.</title>
        <authorList>
            <person name="Grumaz C."/>
            <person name="Vainshtein Y."/>
            <person name="Kirstahler P."/>
            <person name="Sohn K."/>
        </authorList>
    </citation>
    <scope>NUCLEOTIDE SEQUENCE [LARGE SCALE GENOMIC DNA]</scope>
    <source>
        <strain evidence="7 8">DSM 535</strain>
    </source>
</reference>
<name>A0A1Y2MUX2_PSEAH</name>
<dbReference type="InterPro" id="IPR050109">
    <property type="entry name" value="HTH-type_TetR-like_transc_reg"/>
</dbReference>
<dbReference type="PANTHER" id="PTHR30055">
    <property type="entry name" value="HTH-TYPE TRANSCRIPTIONAL REGULATOR RUTR"/>
    <property type="match status" value="1"/>
</dbReference>
<keyword evidence="2 4" id="KW-0238">DNA-binding</keyword>
<dbReference type="GO" id="GO:0000976">
    <property type="term" value="F:transcription cis-regulatory region binding"/>
    <property type="evidence" value="ECO:0007669"/>
    <property type="project" value="TreeGrafter"/>
</dbReference>
<keyword evidence="1" id="KW-0805">Transcription regulation</keyword>
<dbReference type="Pfam" id="PF00440">
    <property type="entry name" value="TetR_N"/>
    <property type="match status" value="1"/>
</dbReference>
<evidence type="ECO:0000256" key="1">
    <source>
        <dbReference type="ARBA" id="ARBA00023015"/>
    </source>
</evidence>
<dbReference type="InterPro" id="IPR001647">
    <property type="entry name" value="HTH_TetR"/>
</dbReference>
<comment type="caution">
    <text evidence="7">The sequence shown here is derived from an EMBL/GenBank/DDBJ whole genome shotgun (WGS) entry which is preliminary data.</text>
</comment>
<dbReference type="RefSeq" id="WP_085914022.1">
    <property type="nucleotide sequence ID" value="NZ_AP018920.1"/>
</dbReference>
<evidence type="ECO:0000256" key="4">
    <source>
        <dbReference type="PROSITE-ProRule" id="PRU00335"/>
    </source>
</evidence>
<dbReference type="EMBL" id="MIGB01000020">
    <property type="protein sequence ID" value="OSY38951.1"/>
    <property type="molecule type" value="Genomic_DNA"/>
</dbReference>
<evidence type="ECO:0000256" key="2">
    <source>
        <dbReference type="ARBA" id="ARBA00023125"/>
    </source>
</evidence>
<dbReference type="GO" id="GO:0003700">
    <property type="term" value="F:DNA-binding transcription factor activity"/>
    <property type="evidence" value="ECO:0007669"/>
    <property type="project" value="TreeGrafter"/>
</dbReference>
<dbReference type="Pfam" id="PF17754">
    <property type="entry name" value="TetR_C_14"/>
    <property type="match status" value="1"/>
</dbReference>
<evidence type="ECO:0000256" key="3">
    <source>
        <dbReference type="ARBA" id="ARBA00023163"/>
    </source>
</evidence>
<dbReference type="PROSITE" id="PS50977">
    <property type="entry name" value="HTH_TETR_2"/>
    <property type="match status" value="1"/>
</dbReference>
<sequence>MEDTPGPGLRERKKRETRDELSRAAVELVGERGWAAVTIDDIAARAGVAPRTFRNYFPTKAAAISGRHVDRMRRVAEALAALPADVPLLPGLLDRVLAEFAQSGPGAPPPDPARIAAVRLMLAEPALQGELARAGALARDELAAAVAARTGTDPEREIYPHLVAAAVDSAVDVAITHCLGAARPVPLVPVLRDALERLTAGLAVPPAPEEQP</sequence>
<feature type="region of interest" description="Disordered" evidence="5">
    <location>
        <begin position="1"/>
        <end position="20"/>
    </location>
</feature>
<dbReference type="OrthoDB" id="3296001at2"/>
<gene>
    <name evidence="7" type="primary">betI_3</name>
    <name evidence="7" type="ORF">BG845_03823</name>
</gene>
<evidence type="ECO:0000313" key="8">
    <source>
        <dbReference type="Proteomes" id="UP000194360"/>
    </source>
</evidence>
<feature type="domain" description="HTH tetR-type" evidence="6">
    <location>
        <begin position="15"/>
        <end position="75"/>
    </location>
</feature>
<evidence type="ECO:0000313" key="7">
    <source>
        <dbReference type="EMBL" id="OSY38951.1"/>
    </source>
</evidence>
<dbReference type="PANTHER" id="PTHR30055:SF238">
    <property type="entry name" value="MYCOFACTOCIN BIOSYNTHESIS TRANSCRIPTIONAL REGULATOR MFTR-RELATED"/>
    <property type="match status" value="1"/>
</dbReference>
<dbReference type="Gene3D" id="1.10.357.10">
    <property type="entry name" value="Tetracycline Repressor, domain 2"/>
    <property type="match status" value="1"/>
</dbReference>
<dbReference type="AlphaFoldDB" id="A0A1Y2MUX2"/>